<gene>
    <name evidence="1" type="ORF">NCTC5047_07430</name>
</gene>
<dbReference type="EMBL" id="UGLH01000006">
    <property type="protein sequence ID" value="STT86333.1"/>
    <property type="molecule type" value="Genomic_DNA"/>
</dbReference>
<dbReference type="AlphaFoldDB" id="A0A377XRZ7"/>
<organism evidence="1 2">
    <name type="scientific">Klebsiella pneumoniae</name>
    <dbReference type="NCBI Taxonomy" id="573"/>
    <lineage>
        <taxon>Bacteria</taxon>
        <taxon>Pseudomonadati</taxon>
        <taxon>Pseudomonadota</taxon>
        <taxon>Gammaproteobacteria</taxon>
        <taxon>Enterobacterales</taxon>
        <taxon>Enterobacteriaceae</taxon>
        <taxon>Klebsiella/Raoultella group</taxon>
        <taxon>Klebsiella</taxon>
        <taxon>Klebsiella pneumoniae complex</taxon>
    </lineage>
</organism>
<evidence type="ECO:0000313" key="1">
    <source>
        <dbReference type="EMBL" id="STT86333.1"/>
    </source>
</evidence>
<sequence length="68" mass="7203">MGTHLDIEYQAGVPGKANKGISVGNIDGTTTSNTFDVSLYASEISLKYWAEAGADNERNLCGKKGHCP</sequence>
<proteinExistence type="predicted"/>
<accession>A0A377XRZ7</accession>
<evidence type="ECO:0000313" key="2">
    <source>
        <dbReference type="Proteomes" id="UP000254340"/>
    </source>
</evidence>
<reference evidence="1 2" key="1">
    <citation type="submission" date="2018-06" db="EMBL/GenBank/DDBJ databases">
        <authorList>
            <consortium name="Pathogen Informatics"/>
            <person name="Doyle S."/>
        </authorList>
    </citation>
    <scope>NUCLEOTIDE SEQUENCE [LARGE SCALE GENOMIC DNA]</scope>
    <source>
        <strain evidence="1 2">NCTC5047</strain>
    </source>
</reference>
<protein>
    <submittedName>
        <fullName evidence="1">Uncharacterized protein</fullName>
    </submittedName>
</protein>
<dbReference type="Proteomes" id="UP000254340">
    <property type="component" value="Unassembled WGS sequence"/>
</dbReference>
<name>A0A377XRZ7_KLEPN</name>